<dbReference type="EMBL" id="SNZG01000025">
    <property type="protein sequence ID" value="TDR36283.1"/>
    <property type="molecule type" value="Genomic_DNA"/>
</dbReference>
<dbReference type="Proteomes" id="UP000254330">
    <property type="component" value="Unassembled WGS sequence"/>
</dbReference>
<name>A0A2U3ABT0_9BACL</name>
<protein>
    <submittedName>
        <fullName evidence="1">Copper-sensitive operon repressor</fullName>
    </submittedName>
    <submittedName>
        <fullName evidence="2">DNA-binding FrmR family transcriptional regulator</fullName>
    </submittedName>
</protein>
<dbReference type="Gene3D" id="1.20.58.1000">
    <property type="entry name" value="Metal-sensitive repressor, helix protomer"/>
    <property type="match status" value="1"/>
</dbReference>
<dbReference type="InterPro" id="IPR003735">
    <property type="entry name" value="Metal_Tscrpt_repr"/>
</dbReference>
<gene>
    <name evidence="1" type="primary">csoR_1</name>
    <name evidence="2" type="ORF">DFR61_1254</name>
    <name evidence="1" type="ORF">NCTC10597_02040</name>
</gene>
<dbReference type="GO" id="GO:0003677">
    <property type="term" value="F:DNA binding"/>
    <property type="evidence" value="ECO:0007669"/>
    <property type="project" value="UniProtKB-KW"/>
</dbReference>
<dbReference type="PANTHER" id="PTHR33677">
    <property type="entry name" value="TRANSCRIPTIONAL REPRESSOR FRMR-RELATED"/>
    <property type="match status" value="1"/>
</dbReference>
<dbReference type="AlphaFoldDB" id="A0A2U3ABT0"/>
<dbReference type="InterPro" id="IPR038390">
    <property type="entry name" value="Metal_Tscrpt_repr_sf"/>
</dbReference>
<proteinExistence type="predicted"/>
<sequence>MEYDQQVRNRLKRIDGQIQGILRMMDEGKDCKQVITQLSASRSAIDRTIGLVVSTNLVNCIQGDGNEDNKSQEELIQEAVNLLVKSR</sequence>
<evidence type="ECO:0000313" key="1">
    <source>
        <dbReference type="EMBL" id="STX10320.1"/>
    </source>
</evidence>
<accession>A0A2U3ABT0</accession>
<organism evidence="1 3">
    <name type="scientific">Kurthia zopfii</name>
    <dbReference type="NCBI Taxonomy" id="1650"/>
    <lineage>
        <taxon>Bacteria</taxon>
        <taxon>Bacillati</taxon>
        <taxon>Bacillota</taxon>
        <taxon>Bacilli</taxon>
        <taxon>Bacillales</taxon>
        <taxon>Caryophanaceae</taxon>
        <taxon>Kurthia</taxon>
    </lineage>
</organism>
<dbReference type="RefSeq" id="WP_109350049.1">
    <property type="nucleotide sequence ID" value="NZ_BJUE01000046.1"/>
</dbReference>
<dbReference type="Proteomes" id="UP000294641">
    <property type="component" value="Unassembled WGS sequence"/>
</dbReference>
<evidence type="ECO:0000313" key="3">
    <source>
        <dbReference type="Proteomes" id="UP000254330"/>
    </source>
</evidence>
<reference evidence="1 3" key="1">
    <citation type="submission" date="2018-06" db="EMBL/GenBank/DDBJ databases">
        <authorList>
            <consortium name="Pathogen Informatics"/>
            <person name="Doyle S."/>
        </authorList>
    </citation>
    <scope>NUCLEOTIDE SEQUENCE [LARGE SCALE GENOMIC DNA]</scope>
    <source>
        <strain evidence="1 3">NCTC10597</strain>
    </source>
</reference>
<reference evidence="2 4" key="2">
    <citation type="submission" date="2019-03" db="EMBL/GenBank/DDBJ databases">
        <title>Genomic Encyclopedia of Type Strains, Phase IV (KMG-IV): sequencing the most valuable type-strain genomes for metagenomic binning, comparative biology and taxonomic classification.</title>
        <authorList>
            <person name="Goeker M."/>
        </authorList>
    </citation>
    <scope>NUCLEOTIDE SEQUENCE [LARGE SCALE GENOMIC DNA]</scope>
    <source>
        <strain evidence="2 4">DSM 20580</strain>
    </source>
</reference>
<dbReference type="EMBL" id="UGNP01000001">
    <property type="protein sequence ID" value="STX10320.1"/>
    <property type="molecule type" value="Genomic_DNA"/>
</dbReference>
<evidence type="ECO:0000313" key="2">
    <source>
        <dbReference type="EMBL" id="TDR36283.1"/>
    </source>
</evidence>
<keyword evidence="4" id="KW-1185">Reference proteome</keyword>
<dbReference type="GO" id="GO:0045892">
    <property type="term" value="P:negative regulation of DNA-templated transcription"/>
    <property type="evidence" value="ECO:0007669"/>
    <property type="project" value="UniProtKB-ARBA"/>
</dbReference>
<dbReference type="GO" id="GO:0046872">
    <property type="term" value="F:metal ion binding"/>
    <property type="evidence" value="ECO:0007669"/>
    <property type="project" value="InterPro"/>
</dbReference>
<keyword evidence="2" id="KW-0238">DNA-binding</keyword>
<dbReference type="PANTHER" id="PTHR33677:SF5">
    <property type="entry name" value="TRANSCRIPTIONAL REPRESSOR FRMR"/>
    <property type="match status" value="1"/>
</dbReference>
<comment type="caution">
    <text evidence="1">The sequence shown here is derived from an EMBL/GenBank/DDBJ whole genome shotgun (WGS) entry which is preliminary data.</text>
</comment>
<evidence type="ECO:0000313" key="4">
    <source>
        <dbReference type="Proteomes" id="UP000294641"/>
    </source>
</evidence>
<dbReference type="Pfam" id="PF02583">
    <property type="entry name" value="Trns_repr_metal"/>
    <property type="match status" value="1"/>
</dbReference>
<dbReference type="OrthoDB" id="9798732at2"/>
<dbReference type="CDD" id="cd10155">
    <property type="entry name" value="BsYrkD-like_DUF156"/>
    <property type="match status" value="1"/>
</dbReference>